<keyword evidence="10" id="KW-1185">Reference proteome</keyword>
<dbReference type="PANTHER" id="PTHR12822:SF5">
    <property type="entry name" value="PROTEIN YIP"/>
    <property type="match status" value="1"/>
</dbReference>
<evidence type="ECO:0000256" key="7">
    <source>
        <dbReference type="SAM" id="MobiDB-lite"/>
    </source>
</evidence>
<comment type="subcellular location">
    <subcellularLocation>
        <location evidence="6">Golgi apparatus membrane</location>
        <topology evidence="6">Multi-pass membrane protein</topology>
    </subcellularLocation>
    <subcellularLocation>
        <location evidence="1">Membrane</location>
        <topology evidence="1">Multi-pass membrane protein</topology>
    </subcellularLocation>
</comment>
<comment type="similarity">
    <text evidence="2 6">Belongs to the YIP1 family.</text>
</comment>
<evidence type="ECO:0000256" key="6">
    <source>
        <dbReference type="RuleBase" id="RU361264"/>
    </source>
</evidence>
<evidence type="ECO:0000256" key="4">
    <source>
        <dbReference type="ARBA" id="ARBA00022989"/>
    </source>
</evidence>
<evidence type="ECO:0000256" key="1">
    <source>
        <dbReference type="ARBA" id="ARBA00004141"/>
    </source>
</evidence>
<sequence length="277" mass="30889">MARAKIVRAPVEEFSYSLLDMDTDYLLDSVQPFFDLENDASYGSAGGSSRGYQNLGAPTPTPTPTATEGFGQKPPISWKGVFSISSYQLYFDLDTDEVMHRVISSFNPAGRHFINKIDPNPDLYGFNWITTTLVFMLSAFGNFATYLMRKHTDRTAWSFDVGYVNAAAFGIYGYALVVPMAFCFLLQYRGSNPSLVRLWCMWGYSLSIFVPTALLLLIPVEILRWVVILVAGSVSSCFVALNLRSYFGDSDDVAAMSVAAFVLQMALAIFIKVWFFP</sequence>
<dbReference type="Pfam" id="PF04893">
    <property type="entry name" value="Yip1"/>
    <property type="match status" value="1"/>
</dbReference>
<evidence type="ECO:0000259" key="8">
    <source>
        <dbReference type="Pfam" id="PF04893"/>
    </source>
</evidence>
<evidence type="ECO:0000256" key="5">
    <source>
        <dbReference type="ARBA" id="ARBA00023136"/>
    </source>
</evidence>
<name>A0ABR2G3D0_9ROSI</name>
<keyword evidence="4 6" id="KW-1133">Transmembrane helix</keyword>
<comment type="caution">
    <text evidence="9">The sequence shown here is derived from an EMBL/GenBank/DDBJ whole genome shotgun (WGS) entry which is preliminary data.</text>
</comment>
<accession>A0ABR2G3D0</accession>
<keyword evidence="3 6" id="KW-0812">Transmembrane</keyword>
<evidence type="ECO:0000256" key="3">
    <source>
        <dbReference type="ARBA" id="ARBA00022692"/>
    </source>
</evidence>
<dbReference type="InterPro" id="IPR006977">
    <property type="entry name" value="Yip1_dom"/>
</dbReference>
<keyword evidence="5 6" id="KW-0472">Membrane</keyword>
<dbReference type="PANTHER" id="PTHR12822">
    <property type="entry name" value="PROTEIN YIPF"/>
    <property type="match status" value="1"/>
</dbReference>
<feature type="transmembrane region" description="Helical" evidence="6">
    <location>
        <begin position="222"/>
        <end position="241"/>
    </location>
</feature>
<feature type="region of interest" description="Disordered" evidence="7">
    <location>
        <begin position="45"/>
        <end position="71"/>
    </location>
</feature>
<feature type="transmembrane region" description="Helical" evidence="6">
    <location>
        <begin position="198"/>
        <end position="216"/>
    </location>
</feature>
<dbReference type="Proteomes" id="UP001472677">
    <property type="component" value="Unassembled WGS sequence"/>
</dbReference>
<feature type="transmembrane region" description="Helical" evidence="6">
    <location>
        <begin position="123"/>
        <end position="143"/>
    </location>
</feature>
<feature type="transmembrane region" description="Helical" evidence="6">
    <location>
        <begin position="163"/>
        <end position="186"/>
    </location>
</feature>
<dbReference type="EMBL" id="JBBPBM010000003">
    <property type="protein sequence ID" value="KAK8593259.1"/>
    <property type="molecule type" value="Genomic_DNA"/>
</dbReference>
<evidence type="ECO:0000313" key="10">
    <source>
        <dbReference type="Proteomes" id="UP001472677"/>
    </source>
</evidence>
<dbReference type="InterPro" id="IPR039765">
    <property type="entry name" value="Yip5/YIPF1/YIPF2"/>
</dbReference>
<feature type="transmembrane region" description="Helical" evidence="6">
    <location>
        <begin position="253"/>
        <end position="275"/>
    </location>
</feature>
<organism evidence="9 10">
    <name type="scientific">Hibiscus sabdariffa</name>
    <name type="common">roselle</name>
    <dbReference type="NCBI Taxonomy" id="183260"/>
    <lineage>
        <taxon>Eukaryota</taxon>
        <taxon>Viridiplantae</taxon>
        <taxon>Streptophyta</taxon>
        <taxon>Embryophyta</taxon>
        <taxon>Tracheophyta</taxon>
        <taxon>Spermatophyta</taxon>
        <taxon>Magnoliopsida</taxon>
        <taxon>eudicotyledons</taxon>
        <taxon>Gunneridae</taxon>
        <taxon>Pentapetalae</taxon>
        <taxon>rosids</taxon>
        <taxon>malvids</taxon>
        <taxon>Malvales</taxon>
        <taxon>Malvaceae</taxon>
        <taxon>Malvoideae</taxon>
        <taxon>Hibiscus</taxon>
    </lineage>
</organism>
<protein>
    <recommendedName>
        <fullName evidence="6">Protein YIP</fullName>
    </recommendedName>
</protein>
<feature type="domain" description="Yip1" evidence="8">
    <location>
        <begin position="107"/>
        <end position="269"/>
    </location>
</feature>
<proteinExistence type="inferred from homology"/>
<gene>
    <name evidence="9" type="ORF">V6N12_045342</name>
</gene>
<evidence type="ECO:0000313" key="9">
    <source>
        <dbReference type="EMBL" id="KAK8593259.1"/>
    </source>
</evidence>
<evidence type="ECO:0000256" key="2">
    <source>
        <dbReference type="ARBA" id="ARBA00010596"/>
    </source>
</evidence>
<reference evidence="9 10" key="1">
    <citation type="journal article" date="2024" name="G3 (Bethesda)">
        <title>Genome assembly of Hibiscus sabdariffa L. provides insights into metabolisms of medicinal natural products.</title>
        <authorList>
            <person name="Kim T."/>
        </authorList>
    </citation>
    <scope>NUCLEOTIDE SEQUENCE [LARGE SCALE GENOMIC DNA]</scope>
    <source>
        <strain evidence="9">TK-2024</strain>
        <tissue evidence="9">Old leaves</tissue>
    </source>
</reference>